<sequence>MCQEILKGINELAEFKLLCKKKADLLNHFQSCKNLELEKIWTCLHKVLEEHICPEKLNYDEANSTLLFKDENDRQYLLTCISFVLIYMQHLESVEKKRKHTQMEESFQALFYKLTG</sequence>
<protein>
    <submittedName>
        <fullName evidence="1">Uncharacterized protein</fullName>
    </submittedName>
</protein>
<dbReference type="AlphaFoldDB" id="A0A1C3KW65"/>
<dbReference type="VEuPathDB" id="PlasmoDB:POWCR01_120061200"/>
<dbReference type="EMBL" id="LT594516">
    <property type="protein sequence ID" value="SBT78452.1"/>
    <property type="molecule type" value="Genomic_DNA"/>
</dbReference>
<reference evidence="1 2" key="1">
    <citation type="submission" date="2016-06" db="EMBL/GenBank/DDBJ databases">
        <authorList>
            <consortium name="Pathogen Informatics"/>
        </authorList>
    </citation>
    <scope>NUCLEOTIDE SEQUENCE [LARGE SCALE GENOMIC DNA]</scope>
    <source>
        <strain evidence="1">PowCR01</strain>
    </source>
</reference>
<evidence type="ECO:0000313" key="1">
    <source>
        <dbReference type="EMBL" id="SBT78452.1"/>
    </source>
</evidence>
<dbReference type="OrthoDB" id="2013972at2759"/>
<evidence type="ECO:0000313" key="2">
    <source>
        <dbReference type="Proteomes" id="UP000243200"/>
    </source>
</evidence>
<accession>A0A1C3KW65</accession>
<dbReference type="VEuPathDB" id="PlasmoDB:PocGH01_12066600"/>
<proteinExistence type="predicted"/>
<organism evidence="1 2">
    <name type="scientific">Plasmodium ovale</name>
    <name type="common">malaria parasite P. ovale</name>
    <dbReference type="NCBI Taxonomy" id="36330"/>
    <lineage>
        <taxon>Eukaryota</taxon>
        <taxon>Sar</taxon>
        <taxon>Alveolata</taxon>
        <taxon>Apicomplexa</taxon>
        <taxon>Aconoidasida</taxon>
        <taxon>Haemosporida</taxon>
        <taxon>Plasmodiidae</taxon>
        <taxon>Plasmodium</taxon>
        <taxon>Plasmodium (Plasmodium)</taxon>
    </lineage>
</organism>
<gene>
    <name evidence="1" type="primary">PowCR01_120061200</name>
    <name evidence="1" type="ORF">POWCR01_120061200</name>
</gene>
<name>A0A1C3KW65_PLAOA</name>
<dbReference type="Proteomes" id="UP000243200">
    <property type="component" value="Chromosome 12"/>
</dbReference>